<name>A0A6P1E6Y8_LENHI</name>
<dbReference type="Proteomes" id="UP000465035">
    <property type="component" value="Chromosome"/>
</dbReference>
<protein>
    <submittedName>
        <fullName evidence="1">Uncharacterized protein</fullName>
    </submittedName>
</protein>
<sequence>MTNYVKIFDKPNHDLIIPEGFKAITADQRQRNHERVTVVRYQRPGKVEPNNAHVTVIYGSDQRLISYNNFAIETHAALPGERVAIDKANQVFERLDSAYASGLTFMRVDRLSRTFRDDQGQVINIPILWVKFAHQNGSYNWVSIGADNQVVEVERESNWDYFRSRRATEEWNYDHWVLARMGRGPQLEAPEALA</sequence>
<gene>
    <name evidence="1" type="ORF">GQR93_04315</name>
</gene>
<reference evidence="1 2" key="1">
    <citation type="submission" date="2019-12" db="EMBL/GenBank/DDBJ databases">
        <title>Lactobacillus hilgardii FLUB.</title>
        <authorList>
            <person name="Gustaw K."/>
        </authorList>
    </citation>
    <scope>NUCLEOTIDE SEQUENCE [LARGE SCALE GENOMIC DNA]</scope>
    <source>
        <strain evidence="1 2">FLUB</strain>
    </source>
</reference>
<dbReference type="GeneID" id="69057578"/>
<organism evidence="1 2">
    <name type="scientific">Lentilactobacillus hilgardii</name>
    <name type="common">Lactobacillus hilgardii</name>
    <dbReference type="NCBI Taxonomy" id="1588"/>
    <lineage>
        <taxon>Bacteria</taxon>
        <taxon>Bacillati</taxon>
        <taxon>Bacillota</taxon>
        <taxon>Bacilli</taxon>
        <taxon>Lactobacillales</taxon>
        <taxon>Lactobacillaceae</taxon>
        <taxon>Lentilactobacillus</taxon>
    </lineage>
</organism>
<evidence type="ECO:0000313" key="1">
    <source>
        <dbReference type="EMBL" id="QHB51492.1"/>
    </source>
</evidence>
<dbReference type="RefSeq" id="WP_003552649.1">
    <property type="nucleotide sequence ID" value="NZ_CABKOL010000106.1"/>
</dbReference>
<proteinExistence type="predicted"/>
<dbReference type="EMBL" id="CP047121">
    <property type="protein sequence ID" value="QHB51492.1"/>
    <property type="molecule type" value="Genomic_DNA"/>
</dbReference>
<accession>A0A6P1E6Y8</accession>
<dbReference type="AlphaFoldDB" id="A0A6P1E6Y8"/>
<evidence type="ECO:0000313" key="2">
    <source>
        <dbReference type="Proteomes" id="UP000465035"/>
    </source>
</evidence>